<dbReference type="InterPro" id="IPR013057">
    <property type="entry name" value="AA_transpt_TM"/>
</dbReference>
<dbReference type="Pfam" id="PF01490">
    <property type="entry name" value="Aa_trans"/>
    <property type="match status" value="1"/>
</dbReference>
<dbReference type="Proteomes" id="UP001420932">
    <property type="component" value="Unassembled WGS sequence"/>
</dbReference>
<keyword evidence="10" id="KW-1185">Reference proteome</keyword>
<evidence type="ECO:0000256" key="6">
    <source>
        <dbReference type="ARBA" id="ARBA00023136"/>
    </source>
</evidence>
<feature type="transmembrane region" description="Helical" evidence="7">
    <location>
        <begin position="56"/>
        <end position="78"/>
    </location>
</feature>
<dbReference type="PANTHER" id="PTHR48017">
    <property type="entry name" value="OS05G0424000 PROTEIN-RELATED"/>
    <property type="match status" value="1"/>
</dbReference>
<evidence type="ECO:0000313" key="9">
    <source>
        <dbReference type="EMBL" id="KAK9114245.1"/>
    </source>
</evidence>
<evidence type="ECO:0000256" key="5">
    <source>
        <dbReference type="ARBA" id="ARBA00022989"/>
    </source>
</evidence>
<evidence type="ECO:0000259" key="8">
    <source>
        <dbReference type="Pfam" id="PF01490"/>
    </source>
</evidence>
<gene>
    <name evidence="9" type="ORF">Syun_021042</name>
</gene>
<organism evidence="9 10">
    <name type="scientific">Stephania yunnanensis</name>
    <dbReference type="NCBI Taxonomy" id="152371"/>
    <lineage>
        <taxon>Eukaryota</taxon>
        <taxon>Viridiplantae</taxon>
        <taxon>Streptophyta</taxon>
        <taxon>Embryophyta</taxon>
        <taxon>Tracheophyta</taxon>
        <taxon>Spermatophyta</taxon>
        <taxon>Magnoliopsida</taxon>
        <taxon>Ranunculales</taxon>
        <taxon>Menispermaceae</taxon>
        <taxon>Menispermoideae</taxon>
        <taxon>Cissampelideae</taxon>
        <taxon>Stephania</taxon>
    </lineage>
</organism>
<evidence type="ECO:0000256" key="4">
    <source>
        <dbReference type="ARBA" id="ARBA00022970"/>
    </source>
</evidence>
<feature type="transmembrane region" description="Helical" evidence="7">
    <location>
        <begin position="18"/>
        <end position="36"/>
    </location>
</feature>
<evidence type="ECO:0000256" key="7">
    <source>
        <dbReference type="SAM" id="Phobius"/>
    </source>
</evidence>
<comment type="subcellular location">
    <subcellularLocation>
        <location evidence="1">Membrane</location>
    </subcellularLocation>
</comment>
<evidence type="ECO:0000313" key="10">
    <source>
        <dbReference type="Proteomes" id="UP001420932"/>
    </source>
</evidence>
<evidence type="ECO:0000256" key="1">
    <source>
        <dbReference type="ARBA" id="ARBA00004370"/>
    </source>
</evidence>
<dbReference type="AlphaFoldDB" id="A0AAP0IFC6"/>
<keyword evidence="4" id="KW-0029">Amino-acid transport</keyword>
<feature type="domain" description="Amino acid transporter transmembrane" evidence="8">
    <location>
        <begin position="8"/>
        <end position="166"/>
    </location>
</feature>
<proteinExistence type="predicted"/>
<comment type="caution">
    <text evidence="9">The sequence shown here is derived from an EMBL/GenBank/DDBJ whole genome shotgun (WGS) entry which is preliminary data.</text>
</comment>
<sequence length="167" mass="18453">MDAPPREYDVLGSSGSKIFTTVWAAANLVFAFNTGMLPEIQATVKQPAVENMKKALYFQFTVGVLPMYAVTFMGYWAFGSSTSSYLLNSISGPAWVKIMANLAAFLQTVIALHIFASPMYEYLDTQYGRSRGNAFSFQNLSFRIFVRGGYLTLNTLLAALLPSLEIL</sequence>
<feature type="transmembrane region" description="Helical" evidence="7">
    <location>
        <begin position="144"/>
        <end position="164"/>
    </location>
</feature>
<evidence type="ECO:0000256" key="3">
    <source>
        <dbReference type="ARBA" id="ARBA00022692"/>
    </source>
</evidence>
<protein>
    <recommendedName>
        <fullName evidence="8">Amino acid transporter transmembrane domain-containing protein</fullName>
    </recommendedName>
</protein>
<evidence type="ECO:0000256" key="2">
    <source>
        <dbReference type="ARBA" id="ARBA00022448"/>
    </source>
</evidence>
<keyword evidence="6 7" id="KW-0472">Membrane</keyword>
<keyword evidence="2" id="KW-0813">Transport</keyword>
<name>A0AAP0IFC6_9MAGN</name>
<dbReference type="EMBL" id="JBBNAF010000009">
    <property type="protein sequence ID" value="KAK9114245.1"/>
    <property type="molecule type" value="Genomic_DNA"/>
</dbReference>
<keyword evidence="5 7" id="KW-1133">Transmembrane helix</keyword>
<feature type="transmembrane region" description="Helical" evidence="7">
    <location>
        <begin position="98"/>
        <end position="123"/>
    </location>
</feature>
<dbReference type="GO" id="GO:0016020">
    <property type="term" value="C:membrane"/>
    <property type="evidence" value="ECO:0007669"/>
    <property type="project" value="UniProtKB-SubCell"/>
</dbReference>
<reference evidence="9 10" key="1">
    <citation type="submission" date="2024-01" db="EMBL/GenBank/DDBJ databases">
        <title>Genome assemblies of Stephania.</title>
        <authorList>
            <person name="Yang L."/>
        </authorList>
    </citation>
    <scope>NUCLEOTIDE SEQUENCE [LARGE SCALE GENOMIC DNA]</scope>
    <source>
        <strain evidence="9">YNDBR</strain>
        <tissue evidence="9">Leaf</tissue>
    </source>
</reference>
<dbReference type="GO" id="GO:0006865">
    <property type="term" value="P:amino acid transport"/>
    <property type="evidence" value="ECO:0007669"/>
    <property type="project" value="UniProtKB-KW"/>
</dbReference>
<keyword evidence="3 7" id="KW-0812">Transmembrane</keyword>
<accession>A0AAP0IFC6</accession>